<keyword evidence="12" id="KW-1185">Reference proteome</keyword>
<evidence type="ECO:0000256" key="2">
    <source>
        <dbReference type="ARBA" id="ARBA00010799"/>
    </source>
</evidence>
<comment type="subcellular location">
    <subcellularLocation>
        <location evidence="1">Endoplasmic reticulum membrane</location>
        <topology evidence="1">Multi-pass membrane protein</topology>
    </subcellularLocation>
</comment>
<protein>
    <recommendedName>
        <fullName evidence="3">Guided entry of tail-anchored proteins factor 1</fullName>
    </recommendedName>
    <alternativeName>
        <fullName evidence="8">Tail-anchored protein insertion receptor WRB</fullName>
    </alternativeName>
    <alternativeName>
        <fullName evidence="9">Tryptophan-rich basic protein</fullName>
    </alternativeName>
</protein>
<gene>
    <name evidence="11" type="primary">WRB</name>
    <name evidence="11" type="ORF">Anas_08039</name>
</gene>
<dbReference type="InterPro" id="IPR028945">
    <property type="entry name" value="Get1"/>
</dbReference>
<dbReference type="GO" id="GO:0005789">
    <property type="term" value="C:endoplasmic reticulum membrane"/>
    <property type="evidence" value="ECO:0007669"/>
    <property type="project" value="UniProtKB-SubCell"/>
</dbReference>
<proteinExistence type="inferred from homology"/>
<dbReference type="OrthoDB" id="69461at2759"/>
<keyword evidence="7 10" id="KW-0472">Membrane</keyword>
<dbReference type="Pfam" id="PF04420">
    <property type="entry name" value="CHD5"/>
    <property type="match status" value="1"/>
</dbReference>
<dbReference type="EMBL" id="SEYY01010666">
    <property type="protein sequence ID" value="KAB7501430.1"/>
    <property type="molecule type" value="Genomic_DNA"/>
</dbReference>
<name>A0A5N5T8U3_9CRUS</name>
<evidence type="ECO:0000256" key="1">
    <source>
        <dbReference type="ARBA" id="ARBA00004477"/>
    </source>
</evidence>
<dbReference type="InterPro" id="IPR029012">
    <property type="entry name" value="Helix_hairpin_bin_sf"/>
</dbReference>
<keyword evidence="11" id="KW-0675">Receptor</keyword>
<feature type="transmembrane region" description="Helical" evidence="10">
    <location>
        <begin position="24"/>
        <end position="53"/>
    </location>
</feature>
<organism evidence="11 12">
    <name type="scientific">Armadillidium nasatum</name>
    <dbReference type="NCBI Taxonomy" id="96803"/>
    <lineage>
        <taxon>Eukaryota</taxon>
        <taxon>Metazoa</taxon>
        <taxon>Ecdysozoa</taxon>
        <taxon>Arthropoda</taxon>
        <taxon>Crustacea</taxon>
        <taxon>Multicrustacea</taxon>
        <taxon>Malacostraca</taxon>
        <taxon>Eumalacostraca</taxon>
        <taxon>Peracarida</taxon>
        <taxon>Isopoda</taxon>
        <taxon>Oniscidea</taxon>
        <taxon>Crinocheta</taxon>
        <taxon>Armadillidiidae</taxon>
        <taxon>Armadillidium</taxon>
    </lineage>
</organism>
<evidence type="ECO:0000256" key="6">
    <source>
        <dbReference type="ARBA" id="ARBA00022989"/>
    </source>
</evidence>
<evidence type="ECO:0000256" key="5">
    <source>
        <dbReference type="ARBA" id="ARBA00022824"/>
    </source>
</evidence>
<evidence type="ECO:0000256" key="7">
    <source>
        <dbReference type="ARBA" id="ARBA00023136"/>
    </source>
</evidence>
<keyword evidence="6 10" id="KW-1133">Transmembrane helix</keyword>
<keyword evidence="4 10" id="KW-0812">Transmembrane</keyword>
<dbReference type="Gene3D" id="1.10.287.660">
    <property type="entry name" value="Helix hairpin bin"/>
    <property type="match status" value="1"/>
</dbReference>
<dbReference type="GO" id="GO:0043529">
    <property type="term" value="C:GET complex"/>
    <property type="evidence" value="ECO:0007669"/>
    <property type="project" value="TreeGrafter"/>
</dbReference>
<dbReference type="AlphaFoldDB" id="A0A5N5T8U3"/>
<evidence type="ECO:0000256" key="9">
    <source>
        <dbReference type="ARBA" id="ARBA00033006"/>
    </source>
</evidence>
<comment type="similarity">
    <text evidence="2">Belongs to the WRB/GET1 family.</text>
</comment>
<evidence type="ECO:0000313" key="12">
    <source>
        <dbReference type="Proteomes" id="UP000326759"/>
    </source>
</evidence>
<reference evidence="11 12" key="1">
    <citation type="journal article" date="2019" name="PLoS Biol.">
        <title>Sex chromosomes control vertical transmission of feminizing Wolbachia symbionts in an isopod.</title>
        <authorList>
            <person name="Becking T."/>
            <person name="Chebbi M.A."/>
            <person name="Giraud I."/>
            <person name="Moumen B."/>
            <person name="Laverre T."/>
            <person name="Caubet Y."/>
            <person name="Peccoud J."/>
            <person name="Gilbert C."/>
            <person name="Cordaux R."/>
        </authorList>
    </citation>
    <scope>NUCLEOTIDE SEQUENCE [LARGE SCALE GENOMIC DNA]</scope>
    <source>
        <strain evidence="11">ANa2</strain>
        <tissue evidence="11">Whole body excluding digestive tract and cuticle</tissue>
    </source>
</reference>
<dbReference type="PANTHER" id="PTHR42650">
    <property type="entry name" value="TAIL-ANCHORED PROTEIN INSERTION RECEPTOR WRB"/>
    <property type="match status" value="1"/>
</dbReference>
<evidence type="ECO:0000256" key="4">
    <source>
        <dbReference type="ARBA" id="ARBA00022692"/>
    </source>
</evidence>
<accession>A0A5N5T8U3</accession>
<dbReference type="Proteomes" id="UP000326759">
    <property type="component" value="Unassembled WGS sequence"/>
</dbReference>
<evidence type="ECO:0000256" key="8">
    <source>
        <dbReference type="ARBA" id="ARBA00032437"/>
    </source>
</evidence>
<sequence>MVRLGYIWLAPFPIHVVIKHYSKIAMFLLILSTLLACSHIFIAPVIVIIMNIISKETSMEKQMKAEVVDLKKQLQTVNMVDQFPAYAKLQRKINAQTTRYKENE</sequence>
<keyword evidence="5" id="KW-0256">Endoplasmic reticulum</keyword>
<comment type="caution">
    <text evidence="11">The sequence shown here is derived from an EMBL/GenBank/DDBJ whole genome shotgun (WGS) entry which is preliminary data.</text>
</comment>
<evidence type="ECO:0000256" key="3">
    <source>
        <dbReference type="ARBA" id="ARBA00017951"/>
    </source>
</evidence>
<dbReference type="PANTHER" id="PTHR42650:SF1">
    <property type="entry name" value="GUIDED ENTRY OF TAIL-ANCHORED PROTEINS FACTOR 1"/>
    <property type="match status" value="1"/>
</dbReference>
<dbReference type="GO" id="GO:0071816">
    <property type="term" value="P:tail-anchored membrane protein insertion into ER membrane"/>
    <property type="evidence" value="ECO:0007669"/>
    <property type="project" value="InterPro"/>
</dbReference>
<dbReference type="GO" id="GO:0043495">
    <property type="term" value="F:protein-membrane adaptor activity"/>
    <property type="evidence" value="ECO:0007669"/>
    <property type="project" value="TreeGrafter"/>
</dbReference>
<evidence type="ECO:0000313" key="11">
    <source>
        <dbReference type="EMBL" id="KAB7501430.1"/>
    </source>
</evidence>
<evidence type="ECO:0000256" key="10">
    <source>
        <dbReference type="SAM" id="Phobius"/>
    </source>
</evidence>